<protein>
    <recommendedName>
        <fullName evidence="3">Outer membrane protein beta-barrel domain-containing protein</fullName>
    </recommendedName>
</protein>
<sequence>MLAHRRKHWFLWFFVLIGGVVGCLGGSPSFAANISEFVNIRPYAELEGGFDDNLFGLSEDAELPEDAEDREDSYIAAGAGVIADITFERRLLNLGIGLDYNYTYKTYSNNSYLDAGENDLTFELSLSSQYESKGLFNDRVKFSINDVLDYIPVNEEKPLLEGNRTWKNSLMTGVDYNLISKPRTAFILGYTYSRIDYGDDPITIQIGGGYDSSDELMQESQTHRGRASFKHALNSKLFYVLDYVYDFTMREEKARALTSADFTRQNVTTGVQAKLTPKIHASINAGYSMTSYDDVDGLSQDDQDSVVGEASLTGNFNHRPLMTLGYKRYYTENDFGDTLLSDDVFARLGFKIAQGFIVTVTGDYILEDRDLFDDDTKQTLFGVDTEYELVKNLKVMLGYTYRDKDFFEYNFLAVKDREETTHEFSGGLEYKLSRYFLLKGMYYYTDKSSNVDTEEYSRNKFVASGRVIF</sequence>
<dbReference type="Gene3D" id="2.40.160.10">
    <property type="entry name" value="Porin"/>
    <property type="match status" value="1"/>
</dbReference>
<name>A0A2G6KG08_9BACT</name>
<dbReference type="InterPro" id="IPR018759">
    <property type="entry name" value="BBP2_2"/>
</dbReference>
<dbReference type="Pfam" id="PF10082">
    <property type="entry name" value="BBP2_2"/>
    <property type="match status" value="1"/>
</dbReference>
<evidence type="ECO:0000313" key="1">
    <source>
        <dbReference type="EMBL" id="PIE33739.1"/>
    </source>
</evidence>
<proteinExistence type="predicted"/>
<comment type="caution">
    <text evidence="1">The sequence shown here is derived from an EMBL/GenBank/DDBJ whole genome shotgun (WGS) entry which is preliminary data.</text>
</comment>
<evidence type="ECO:0008006" key="3">
    <source>
        <dbReference type="Google" id="ProtNLM"/>
    </source>
</evidence>
<dbReference type="SUPFAM" id="SSF56935">
    <property type="entry name" value="Porins"/>
    <property type="match status" value="1"/>
</dbReference>
<dbReference type="Proteomes" id="UP000230821">
    <property type="component" value="Unassembled WGS sequence"/>
</dbReference>
<gene>
    <name evidence="1" type="ORF">CSA56_10460</name>
</gene>
<dbReference type="PROSITE" id="PS51257">
    <property type="entry name" value="PROKAR_LIPOPROTEIN"/>
    <property type="match status" value="1"/>
</dbReference>
<dbReference type="InterPro" id="IPR023614">
    <property type="entry name" value="Porin_dom_sf"/>
</dbReference>
<organism evidence="1 2">
    <name type="scientific">candidate division KSB3 bacterium</name>
    <dbReference type="NCBI Taxonomy" id="2044937"/>
    <lineage>
        <taxon>Bacteria</taxon>
        <taxon>candidate division KSB3</taxon>
    </lineage>
</organism>
<reference evidence="1 2" key="1">
    <citation type="submission" date="2017-10" db="EMBL/GenBank/DDBJ databases">
        <title>Novel microbial diversity and functional potential in the marine mammal oral microbiome.</title>
        <authorList>
            <person name="Dudek N.K."/>
            <person name="Sun C.L."/>
            <person name="Burstein D."/>
            <person name="Kantor R.S."/>
            <person name="Aliaga Goltsman D.S."/>
            <person name="Bik E.M."/>
            <person name="Thomas B.C."/>
            <person name="Banfield J.F."/>
            <person name="Relman D.A."/>
        </authorList>
    </citation>
    <scope>NUCLEOTIDE SEQUENCE [LARGE SCALE GENOMIC DNA]</scope>
    <source>
        <strain evidence="1">DOLJORAL78_47_16</strain>
    </source>
</reference>
<dbReference type="EMBL" id="PDSK01000095">
    <property type="protein sequence ID" value="PIE33739.1"/>
    <property type="molecule type" value="Genomic_DNA"/>
</dbReference>
<dbReference type="AlphaFoldDB" id="A0A2G6KG08"/>
<evidence type="ECO:0000313" key="2">
    <source>
        <dbReference type="Proteomes" id="UP000230821"/>
    </source>
</evidence>
<accession>A0A2G6KG08</accession>